<dbReference type="PIRSF" id="PIRSF002741">
    <property type="entry name" value="MppA"/>
    <property type="match status" value="1"/>
</dbReference>
<keyword evidence="4 5" id="KW-0732">Signal</keyword>
<dbReference type="RefSeq" id="WP_377402610.1">
    <property type="nucleotide sequence ID" value="NZ_JBHTFQ010000004.1"/>
</dbReference>
<comment type="caution">
    <text evidence="7">The sequence shown here is derived from an EMBL/GenBank/DDBJ whole genome shotgun (WGS) entry which is preliminary data.</text>
</comment>
<dbReference type="PANTHER" id="PTHR30290">
    <property type="entry name" value="PERIPLASMIC BINDING COMPONENT OF ABC TRANSPORTER"/>
    <property type="match status" value="1"/>
</dbReference>
<dbReference type="Pfam" id="PF00496">
    <property type="entry name" value="SBP_bac_5"/>
    <property type="match status" value="1"/>
</dbReference>
<evidence type="ECO:0000313" key="7">
    <source>
        <dbReference type="EMBL" id="MFC7704402.1"/>
    </source>
</evidence>
<feature type="chain" id="PRO_5045889796" evidence="5">
    <location>
        <begin position="34"/>
        <end position="528"/>
    </location>
</feature>
<keyword evidence="3" id="KW-0813">Transport</keyword>
<name>A0ABW2UI76_9RHOB</name>
<proteinExistence type="inferred from homology"/>
<accession>A0ABW2UI76</accession>
<evidence type="ECO:0000256" key="1">
    <source>
        <dbReference type="ARBA" id="ARBA00004418"/>
    </source>
</evidence>
<dbReference type="Gene3D" id="3.40.190.10">
    <property type="entry name" value="Periplasmic binding protein-like II"/>
    <property type="match status" value="1"/>
</dbReference>
<evidence type="ECO:0000256" key="5">
    <source>
        <dbReference type="SAM" id="SignalP"/>
    </source>
</evidence>
<feature type="domain" description="Solute-binding protein family 5" evidence="6">
    <location>
        <begin position="80"/>
        <end position="422"/>
    </location>
</feature>
<dbReference type="InterPro" id="IPR030678">
    <property type="entry name" value="Peptide/Ni-bd"/>
</dbReference>
<sequence length="528" mass="57946">MGQQTRLQRFGRPLRGGLAAFLIGTCISSAAVAQGDELIIALSTFSEETMVPWAGSGQRKTYLDLVYEYLTYIDPDTRETVPGLAESWEASEDGRRWTFHLREGVQFAGGHGEMTSADVAYSIERFIRDDSRAGPSSVLRRAIASVETPDERTVVVTLNTPDHELAQGYFGASQQLGIVSKAYFDAVGEAAAEADPIGTGPYRLERIASGSEIVMTLRDDVGDHWRARPEFSRVVFRVVPEESTRVAMLRTGEADIAPIGFDSIPTVRDAGLRIVSAPATWSPVVRFGGLVQTSQERYNPDAPWARREVRQALNYAVDKQEIIDALFQGEATIAASDTPVPAWESVEPYPYDPERARALLAEAGYPNGFDVTIRTFTTTPGAELPLMAEAVALYWQDIGVNVTIEPVDWPSLRSAWTEGRANDYVWTHRGFPFASAVNGLEAGFTASSLFASYTSPELEEMISAFSNEPDAARREALFTEIGQHLRDEAAAVFIALANEPYGVSDKVGDWDISTSYVWNFDQVGRAGN</sequence>
<dbReference type="InterPro" id="IPR039424">
    <property type="entry name" value="SBP_5"/>
</dbReference>
<evidence type="ECO:0000259" key="6">
    <source>
        <dbReference type="Pfam" id="PF00496"/>
    </source>
</evidence>
<reference evidence="8" key="1">
    <citation type="journal article" date="2019" name="Int. J. Syst. Evol. Microbiol.">
        <title>The Global Catalogue of Microorganisms (GCM) 10K type strain sequencing project: providing services to taxonomists for standard genome sequencing and annotation.</title>
        <authorList>
            <consortium name="The Broad Institute Genomics Platform"/>
            <consortium name="The Broad Institute Genome Sequencing Center for Infectious Disease"/>
            <person name="Wu L."/>
            <person name="Ma J."/>
        </authorList>
    </citation>
    <scope>NUCLEOTIDE SEQUENCE [LARGE SCALE GENOMIC DNA]</scope>
    <source>
        <strain evidence="8">CGMCC 1.12750</strain>
    </source>
</reference>
<dbReference type="SUPFAM" id="SSF53850">
    <property type="entry name" value="Periplasmic binding protein-like II"/>
    <property type="match status" value="1"/>
</dbReference>
<comment type="similarity">
    <text evidence="2">Belongs to the bacterial solute-binding protein 5 family.</text>
</comment>
<evidence type="ECO:0000256" key="2">
    <source>
        <dbReference type="ARBA" id="ARBA00005695"/>
    </source>
</evidence>
<evidence type="ECO:0000256" key="3">
    <source>
        <dbReference type="ARBA" id="ARBA00022448"/>
    </source>
</evidence>
<gene>
    <name evidence="7" type="ORF">ACFQXB_09360</name>
</gene>
<comment type="subcellular location">
    <subcellularLocation>
        <location evidence="1">Periplasm</location>
    </subcellularLocation>
</comment>
<dbReference type="InterPro" id="IPR000914">
    <property type="entry name" value="SBP_5_dom"/>
</dbReference>
<dbReference type="Proteomes" id="UP001596516">
    <property type="component" value="Unassembled WGS sequence"/>
</dbReference>
<feature type="signal peptide" evidence="5">
    <location>
        <begin position="1"/>
        <end position="33"/>
    </location>
</feature>
<dbReference type="EMBL" id="JBHTFQ010000004">
    <property type="protein sequence ID" value="MFC7704402.1"/>
    <property type="molecule type" value="Genomic_DNA"/>
</dbReference>
<keyword evidence="8" id="KW-1185">Reference proteome</keyword>
<evidence type="ECO:0000313" key="8">
    <source>
        <dbReference type="Proteomes" id="UP001596516"/>
    </source>
</evidence>
<dbReference type="Gene3D" id="3.10.105.10">
    <property type="entry name" value="Dipeptide-binding Protein, Domain 3"/>
    <property type="match status" value="1"/>
</dbReference>
<dbReference type="PANTHER" id="PTHR30290:SF9">
    <property type="entry name" value="OLIGOPEPTIDE-BINDING PROTEIN APPA"/>
    <property type="match status" value="1"/>
</dbReference>
<evidence type="ECO:0000256" key="4">
    <source>
        <dbReference type="ARBA" id="ARBA00022729"/>
    </source>
</evidence>
<protein>
    <submittedName>
        <fullName evidence="7">ABC transporter substrate-binding protein</fullName>
    </submittedName>
</protein>
<organism evidence="7 8">
    <name type="scientific">Plastorhodobacter daqingensis</name>
    <dbReference type="NCBI Taxonomy" id="1387281"/>
    <lineage>
        <taxon>Bacteria</taxon>
        <taxon>Pseudomonadati</taxon>
        <taxon>Pseudomonadota</taxon>
        <taxon>Alphaproteobacteria</taxon>
        <taxon>Rhodobacterales</taxon>
        <taxon>Paracoccaceae</taxon>
        <taxon>Plastorhodobacter</taxon>
    </lineage>
</organism>
<dbReference type="CDD" id="cd00995">
    <property type="entry name" value="PBP2_NikA_DppA_OppA_like"/>
    <property type="match status" value="1"/>
</dbReference>